<keyword evidence="1" id="KW-0472">Membrane</keyword>
<feature type="transmembrane region" description="Helical" evidence="1">
    <location>
        <begin position="97"/>
        <end position="118"/>
    </location>
</feature>
<dbReference type="PANTHER" id="PTHR30273:SF2">
    <property type="entry name" value="PROTEIN FECR"/>
    <property type="match status" value="1"/>
</dbReference>
<evidence type="ECO:0000256" key="1">
    <source>
        <dbReference type="SAM" id="Phobius"/>
    </source>
</evidence>
<dbReference type="Gene3D" id="3.55.50.30">
    <property type="match status" value="1"/>
</dbReference>
<keyword evidence="1" id="KW-0812">Transmembrane</keyword>
<comment type="caution">
    <text evidence="4">The sequence shown here is derived from an EMBL/GenBank/DDBJ whole genome shotgun (WGS) entry which is preliminary data.</text>
</comment>
<reference evidence="4 5" key="1">
    <citation type="submission" date="2018-05" db="EMBL/GenBank/DDBJ databases">
        <title>Chitinophaga sp. K3CV102501T nov., isolated from isolated from a monsoon evergreen broad-leaved forest soil.</title>
        <authorList>
            <person name="Lv Y."/>
        </authorList>
    </citation>
    <scope>NUCLEOTIDE SEQUENCE [LARGE SCALE GENOMIC DNA]</scope>
    <source>
        <strain evidence="4 5">GDMCC 1.1325</strain>
    </source>
</reference>
<feature type="domain" description="FecR protein" evidence="2">
    <location>
        <begin position="141"/>
        <end position="226"/>
    </location>
</feature>
<dbReference type="EMBL" id="QFFJ01000002">
    <property type="protein sequence ID" value="RBL89729.1"/>
    <property type="molecule type" value="Genomic_DNA"/>
</dbReference>
<dbReference type="Pfam" id="PF16344">
    <property type="entry name" value="FecR_C"/>
    <property type="match status" value="1"/>
</dbReference>
<name>A0A365XTQ7_9BACT</name>
<proteinExistence type="predicted"/>
<dbReference type="Proteomes" id="UP000253410">
    <property type="component" value="Unassembled WGS sequence"/>
</dbReference>
<dbReference type="InterPro" id="IPR032508">
    <property type="entry name" value="FecR_C"/>
</dbReference>
<dbReference type="Pfam" id="PF04773">
    <property type="entry name" value="FecR"/>
    <property type="match status" value="1"/>
</dbReference>
<dbReference type="PANTHER" id="PTHR30273">
    <property type="entry name" value="PERIPLASMIC SIGNAL SENSOR AND SIGMA FACTOR ACTIVATOR FECR-RELATED"/>
    <property type="match status" value="1"/>
</dbReference>
<sequence>MSIKQQHMSHPDQQIIDLLLEKHALGILTREESAVLERWYAAFPAEGHVFDDEAERKMMKESMKAGIFGAIQAEMEDVKHTAVVTEPVPEKRPVRRMYWRAAAAILVLMATGGLMYFFNGKSEPLSYTEVAAPAGRNMHYLKLPDGSAVWLEPGSRLRYVSNFGKKSRDVQIVDGLAHFSVAQGASHPFIVSTAAGIQAKVLGTEFSVKAYSGVQYIQVNVETGMVQVSDSGHILGVLKAGQQIVYQLETQTATRNEGIQDDWRQGSLTLQNVSFAEVARILQNRYQVQVVYDGGMMSLYRFNLRIDNKTSLDEAMEMLKDLSGMTYTLSNGRVTVTGIQQ</sequence>
<accession>A0A365XTQ7</accession>
<dbReference type="Gene3D" id="2.60.120.1440">
    <property type="match status" value="1"/>
</dbReference>
<evidence type="ECO:0000259" key="3">
    <source>
        <dbReference type="Pfam" id="PF16344"/>
    </source>
</evidence>
<feature type="domain" description="Protein FecR C-terminal" evidence="3">
    <location>
        <begin position="268"/>
        <end position="336"/>
    </location>
</feature>
<dbReference type="InterPro" id="IPR006860">
    <property type="entry name" value="FecR"/>
</dbReference>
<evidence type="ECO:0000313" key="4">
    <source>
        <dbReference type="EMBL" id="RBL89729.1"/>
    </source>
</evidence>
<evidence type="ECO:0000313" key="5">
    <source>
        <dbReference type="Proteomes" id="UP000253410"/>
    </source>
</evidence>
<keyword evidence="1" id="KW-1133">Transmembrane helix</keyword>
<dbReference type="AlphaFoldDB" id="A0A365XTQ7"/>
<dbReference type="GO" id="GO:0016989">
    <property type="term" value="F:sigma factor antagonist activity"/>
    <property type="evidence" value="ECO:0007669"/>
    <property type="project" value="TreeGrafter"/>
</dbReference>
<dbReference type="PIRSF" id="PIRSF018266">
    <property type="entry name" value="FecR"/>
    <property type="match status" value="1"/>
</dbReference>
<gene>
    <name evidence="4" type="ORF">DF182_24870</name>
</gene>
<dbReference type="InterPro" id="IPR012373">
    <property type="entry name" value="Ferrdict_sens_TM"/>
</dbReference>
<keyword evidence="5" id="KW-1185">Reference proteome</keyword>
<evidence type="ECO:0000259" key="2">
    <source>
        <dbReference type="Pfam" id="PF04773"/>
    </source>
</evidence>
<organism evidence="4 5">
    <name type="scientific">Chitinophaga flava</name>
    <dbReference type="NCBI Taxonomy" id="2259036"/>
    <lineage>
        <taxon>Bacteria</taxon>
        <taxon>Pseudomonadati</taxon>
        <taxon>Bacteroidota</taxon>
        <taxon>Chitinophagia</taxon>
        <taxon>Chitinophagales</taxon>
        <taxon>Chitinophagaceae</taxon>
        <taxon>Chitinophaga</taxon>
    </lineage>
</organism>
<protein>
    <submittedName>
        <fullName evidence="4">Iron dicitrate transport regulator FecR</fullName>
    </submittedName>
</protein>